<gene>
    <name evidence="2" type="primary">Piso0_003662</name>
    <name evidence="2" type="ORF">GNLVRS01_PISO0G17254g</name>
    <name evidence="3" type="ORF">GNLVRS01_PISO0H17255g</name>
</gene>
<keyword evidence="1" id="KW-1133">Transmembrane helix</keyword>
<evidence type="ECO:0000256" key="1">
    <source>
        <dbReference type="SAM" id="Phobius"/>
    </source>
</evidence>
<proteinExistence type="predicted"/>
<reference evidence="4" key="2">
    <citation type="journal article" date="2012" name="G3 (Bethesda)">
        <title>Pichia sorbitophila, an interspecies yeast hybrid reveals early steps of genome resolution following polyploidization.</title>
        <authorList>
            <person name="Leh Louis V."/>
            <person name="Despons L."/>
            <person name="Friedrich A."/>
            <person name="Martin T."/>
            <person name="Durrens P."/>
            <person name="Casaregola S."/>
            <person name="Neuveglise C."/>
            <person name="Fairhead C."/>
            <person name="Marck C."/>
            <person name="Cruz J.A."/>
            <person name="Straub M.L."/>
            <person name="Kugler V."/>
            <person name="Sacerdot C."/>
            <person name="Uzunov Z."/>
            <person name="Thierry A."/>
            <person name="Weiss S."/>
            <person name="Bleykasten C."/>
            <person name="De Montigny J."/>
            <person name="Jacques N."/>
            <person name="Jung P."/>
            <person name="Lemaire M."/>
            <person name="Mallet S."/>
            <person name="Morel G."/>
            <person name="Richard G.F."/>
            <person name="Sarkar A."/>
            <person name="Savel G."/>
            <person name="Schacherer J."/>
            <person name="Seret M.L."/>
            <person name="Talla E."/>
            <person name="Samson G."/>
            <person name="Jubin C."/>
            <person name="Poulain J."/>
            <person name="Vacherie B."/>
            <person name="Barbe V."/>
            <person name="Pelletier E."/>
            <person name="Sherman D.J."/>
            <person name="Westhof E."/>
            <person name="Weissenbach J."/>
            <person name="Baret P.V."/>
            <person name="Wincker P."/>
            <person name="Gaillardin C."/>
            <person name="Dujon B."/>
            <person name="Souciet J.L."/>
        </authorList>
    </citation>
    <scope>NUCLEOTIDE SEQUENCE [LARGE SCALE GENOMIC DNA]</scope>
    <source>
        <strain evidence="4">ATCC MYA-4447 / BCRC 22081 / CBS 7064 / NBRC 10061 / NRRL Y-12695</strain>
    </source>
</reference>
<name>G8YJP8_PICSO</name>
<accession>G8YJP8</accession>
<dbReference type="AlphaFoldDB" id="G8YJP8"/>
<dbReference type="HOGENOM" id="CLU_2498631_0_0_1"/>
<dbReference type="Proteomes" id="UP000005222">
    <property type="component" value="Chromosome H"/>
</dbReference>
<evidence type="ECO:0000313" key="2">
    <source>
        <dbReference type="EMBL" id="CCE80543.1"/>
    </source>
</evidence>
<dbReference type="EMBL" id="FO082053">
    <property type="protein sequence ID" value="CCE80543.1"/>
    <property type="molecule type" value="Genomic_DNA"/>
</dbReference>
<evidence type="ECO:0000313" key="3">
    <source>
        <dbReference type="EMBL" id="CCE81308.1"/>
    </source>
</evidence>
<evidence type="ECO:0000313" key="4">
    <source>
        <dbReference type="Proteomes" id="UP000005222"/>
    </source>
</evidence>
<keyword evidence="4" id="KW-1185">Reference proteome</keyword>
<keyword evidence="1" id="KW-0472">Membrane</keyword>
<dbReference type="EMBL" id="FO082052">
    <property type="protein sequence ID" value="CCE81308.1"/>
    <property type="molecule type" value="Genomic_DNA"/>
</dbReference>
<dbReference type="InParanoid" id="G8YJP8"/>
<keyword evidence="1" id="KW-0812">Transmembrane</keyword>
<reference evidence="2" key="1">
    <citation type="submission" date="2011-10" db="EMBL/GenBank/DDBJ databases">
        <authorList>
            <person name="Genoscope - CEA"/>
        </authorList>
    </citation>
    <scope>NUCLEOTIDE SEQUENCE</scope>
</reference>
<organism evidence="2 4">
    <name type="scientific">Pichia sorbitophila (strain ATCC MYA-4447 / BCRC 22081 / CBS 7064 / NBRC 10061 / NRRL Y-12695)</name>
    <name type="common">Hybrid yeast</name>
    <dbReference type="NCBI Taxonomy" id="559304"/>
    <lineage>
        <taxon>Eukaryota</taxon>
        <taxon>Fungi</taxon>
        <taxon>Dikarya</taxon>
        <taxon>Ascomycota</taxon>
        <taxon>Saccharomycotina</taxon>
        <taxon>Pichiomycetes</taxon>
        <taxon>Debaryomycetaceae</taxon>
        <taxon>Millerozyma</taxon>
    </lineage>
</organism>
<sequence length="86" mass="9833">MTANGDSDLGVSMDSIMQPTELIGRLGGGNIKLQSSRIMLWFKCEWNSLLSTPLKHKYIFLLYLSSVLMIVYILHYRMGCRFAFPI</sequence>
<feature type="transmembrane region" description="Helical" evidence="1">
    <location>
        <begin position="58"/>
        <end position="76"/>
    </location>
</feature>
<protein>
    <submittedName>
        <fullName evidence="2">Piso0_003662 protein</fullName>
    </submittedName>
</protein>
<dbReference type="Proteomes" id="UP000005222">
    <property type="component" value="Chromosome G"/>
</dbReference>